<dbReference type="PIRSF" id="PIRSF018266">
    <property type="entry name" value="FecR"/>
    <property type="match status" value="1"/>
</dbReference>
<dbReference type="Pfam" id="PF04773">
    <property type="entry name" value="FecR"/>
    <property type="match status" value="1"/>
</dbReference>
<dbReference type="Gene3D" id="2.60.120.1440">
    <property type="match status" value="1"/>
</dbReference>
<name>A0A261SHM2_9BORD</name>
<dbReference type="OrthoDB" id="1100567at2"/>
<accession>A0A261SHM2</accession>
<dbReference type="Proteomes" id="UP000216020">
    <property type="component" value="Unassembled WGS sequence"/>
</dbReference>
<protein>
    <submittedName>
        <fullName evidence="3">Fe2+-dicitrate sensor, membrane component</fullName>
    </submittedName>
</protein>
<evidence type="ECO:0000259" key="1">
    <source>
        <dbReference type="Pfam" id="PF04773"/>
    </source>
</evidence>
<sequence>MNASLPARPLDRAVARAAAAWLVRLREAATPQDIEDCLRWRNADPEHERAWRLAQQLDAKFEVVPPRIGMAAIGRARRASRRAAIKSLAALLVAGSSGYLAYSSVPWRTWVADERTATGERRQVVLADGTRVDLNTATAIDVAFSETERRIFLRGGEVLVETGHDAGRAGAAYRPFIVQTRQGRIRALGTRFVVRDGADDTLVAVLQGAVELTPDGAPSARRVLDAGQQARFTAARVGAVAPADAHAADWARGMFVADQMRLADVVSELSRYRPGVLRCDPAVADLRLTGAFQLDNIDVILDALPRTLPVRVVYRTRYWVTVAAADTPAGR</sequence>
<proteinExistence type="predicted"/>
<dbReference type="InterPro" id="IPR006860">
    <property type="entry name" value="FecR"/>
</dbReference>
<gene>
    <name evidence="3" type="ORF">CAL29_00385</name>
</gene>
<comment type="caution">
    <text evidence="3">The sequence shown here is derived from an EMBL/GenBank/DDBJ whole genome shotgun (WGS) entry which is preliminary data.</text>
</comment>
<feature type="domain" description="FecR N-terminal" evidence="2">
    <location>
        <begin position="16"/>
        <end position="57"/>
    </location>
</feature>
<dbReference type="EMBL" id="NEVM01000001">
    <property type="protein sequence ID" value="OZI36938.1"/>
    <property type="molecule type" value="Genomic_DNA"/>
</dbReference>
<evidence type="ECO:0000259" key="2">
    <source>
        <dbReference type="Pfam" id="PF16220"/>
    </source>
</evidence>
<evidence type="ECO:0000313" key="3">
    <source>
        <dbReference type="EMBL" id="OZI36938.1"/>
    </source>
</evidence>
<dbReference type="PANTHER" id="PTHR30273:SF2">
    <property type="entry name" value="PROTEIN FECR"/>
    <property type="match status" value="1"/>
</dbReference>
<dbReference type="PANTHER" id="PTHR30273">
    <property type="entry name" value="PERIPLASMIC SIGNAL SENSOR AND SIGMA FACTOR ACTIVATOR FECR-RELATED"/>
    <property type="match status" value="1"/>
</dbReference>
<keyword evidence="4" id="KW-1185">Reference proteome</keyword>
<evidence type="ECO:0000313" key="4">
    <source>
        <dbReference type="Proteomes" id="UP000216020"/>
    </source>
</evidence>
<dbReference type="InterPro" id="IPR012373">
    <property type="entry name" value="Ferrdict_sens_TM"/>
</dbReference>
<feature type="domain" description="FecR protein" evidence="1">
    <location>
        <begin position="114"/>
        <end position="211"/>
    </location>
</feature>
<organism evidence="3 4">
    <name type="scientific">Bordetella genomosp. 10</name>
    <dbReference type="NCBI Taxonomy" id="1416804"/>
    <lineage>
        <taxon>Bacteria</taxon>
        <taxon>Pseudomonadati</taxon>
        <taxon>Pseudomonadota</taxon>
        <taxon>Betaproteobacteria</taxon>
        <taxon>Burkholderiales</taxon>
        <taxon>Alcaligenaceae</taxon>
        <taxon>Bordetella</taxon>
    </lineage>
</organism>
<dbReference type="GO" id="GO:0016989">
    <property type="term" value="F:sigma factor antagonist activity"/>
    <property type="evidence" value="ECO:0007669"/>
    <property type="project" value="TreeGrafter"/>
</dbReference>
<reference evidence="4" key="1">
    <citation type="submission" date="2017-05" db="EMBL/GenBank/DDBJ databases">
        <title>Complete and WGS of Bordetella genogroups.</title>
        <authorList>
            <person name="Spilker T."/>
            <person name="Lipuma J."/>
        </authorList>
    </citation>
    <scope>NUCLEOTIDE SEQUENCE [LARGE SCALE GENOMIC DNA]</scope>
    <source>
        <strain evidence="4">AU16122</strain>
    </source>
</reference>
<dbReference type="InterPro" id="IPR032623">
    <property type="entry name" value="FecR_N"/>
</dbReference>
<dbReference type="AlphaFoldDB" id="A0A261SHM2"/>
<dbReference type="Pfam" id="PF16220">
    <property type="entry name" value="DUF4880"/>
    <property type="match status" value="1"/>
</dbReference>
<dbReference type="RefSeq" id="WP_094851045.1">
    <property type="nucleotide sequence ID" value="NZ_NEVM01000001.1"/>
</dbReference>